<gene>
    <name evidence="2" type="ORF">OE88DRAFT_194869</name>
</gene>
<evidence type="ECO:0000313" key="3">
    <source>
        <dbReference type="Proteomes" id="UP000305948"/>
    </source>
</evidence>
<name>A0A5C3MZM0_9AGAM</name>
<dbReference type="EMBL" id="ML213512">
    <property type="protein sequence ID" value="TFK50919.1"/>
    <property type="molecule type" value="Genomic_DNA"/>
</dbReference>
<organism evidence="2 3">
    <name type="scientific">Heliocybe sulcata</name>
    <dbReference type="NCBI Taxonomy" id="5364"/>
    <lineage>
        <taxon>Eukaryota</taxon>
        <taxon>Fungi</taxon>
        <taxon>Dikarya</taxon>
        <taxon>Basidiomycota</taxon>
        <taxon>Agaricomycotina</taxon>
        <taxon>Agaricomycetes</taxon>
        <taxon>Gloeophyllales</taxon>
        <taxon>Gloeophyllaceae</taxon>
        <taxon>Heliocybe</taxon>
    </lineage>
</organism>
<feature type="compositionally biased region" description="Acidic residues" evidence="1">
    <location>
        <begin position="97"/>
        <end position="110"/>
    </location>
</feature>
<reference evidence="2 3" key="1">
    <citation type="journal article" date="2019" name="Nat. Ecol. Evol.">
        <title>Megaphylogeny resolves global patterns of mushroom evolution.</title>
        <authorList>
            <person name="Varga T."/>
            <person name="Krizsan K."/>
            <person name="Foldi C."/>
            <person name="Dima B."/>
            <person name="Sanchez-Garcia M."/>
            <person name="Sanchez-Ramirez S."/>
            <person name="Szollosi G.J."/>
            <person name="Szarkandi J.G."/>
            <person name="Papp V."/>
            <person name="Albert L."/>
            <person name="Andreopoulos W."/>
            <person name="Angelini C."/>
            <person name="Antonin V."/>
            <person name="Barry K.W."/>
            <person name="Bougher N.L."/>
            <person name="Buchanan P."/>
            <person name="Buyck B."/>
            <person name="Bense V."/>
            <person name="Catcheside P."/>
            <person name="Chovatia M."/>
            <person name="Cooper J."/>
            <person name="Damon W."/>
            <person name="Desjardin D."/>
            <person name="Finy P."/>
            <person name="Geml J."/>
            <person name="Haridas S."/>
            <person name="Hughes K."/>
            <person name="Justo A."/>
            <person name="Karasinski D."/>
            <person name="Kautmanova I."/>
            <person name="Kiss B."/>
            <person name="Kocsube S."/>
            <person name="Kotiranta H."/>
            <person name="LaButti K.M."/>
            <person name="Lechner B.E."/>
            <person name="Liimatainen K."/>
            <person name="Lipzen A."/>
            <person name="Lukacs Z."/>
            <person name="Mihaltcheva S."/>
            <person name="Morgado L.N."/>
            <person name="Niskanen T."/>
            <person name="Noordeloos M.E."/>
            <person name="Ohm R.A."/>
            <person name="Ortiz-Santana B."/>
            <person name="Ovrebo C."/>
            <person name="Racz N."/>
            <person name="Riley R."/>
            <person name="Savchenko A."/>
            <person name="Shiryaev A."/>
            <person name="Soop K."/>
            <person name="Spirin V."/>
            <person name="Szebenyi C."/>
            <person name="Tomsovsky M."/>
            <person name="Tulloss R.E."/>
            <person name="Uehling J."/>
            <person name="Grigoriev I.V."/>
            <person name="Vagvolgyi C."/>
            <person name="Papp T."/>
            <person name="Martin F.M."/>
            <person name="Miettinen O."/>
            <person name="Hibbett D.S."/>
            <person name="Nagy L.G."/>
        </authorList>
    </citation>
    <scope>NUCLEOTIDE SEQUENCE [LARGE SCALE GENOMIC DNA]</scope>
    <source>
        <strain evidence="2 3">OMC1185</strain>
    </source>
</reference>
<evidence type="ECO:0000313" key="2">
    <source>
        <dbReference type="EMBL" id="TFK50919.1"/>
    </source>
</evidence>
<dbReference type="AlphaFoldDB" id="A0A5C3MZM0"/>
<sequence length="198" mass="22263">MPRHVSSACHVSRTPPMDWDPSAASPTPLASPLRLDTRYNNNNCPNRMGARLWEDDGRDCLGRTEFDVSWLEELDEQLVRAPMDAFAEVCWADAVSEDEQEEAEESEGESECPPSREEKNVLVEGVREVLHSQLRMKLMCSLQASHSVEIYTSQGRRVSFVLLAPLSGPEYSVQFAPRKPGGKKVFGLRRLVAYLQQA</sequence>
<feature type="compositionally biased region" description="Low complexity" evidence="1">
    <location>
        <begin position="21"/>
        <end position="34"/>
    </location>
</feature>
<protein>
    <submittedName>
        <fullName evidence="2">Uncharacterized protein</fullName>
    </submittedName>
</protein>
<dbReference type="OrthoDB" id="2793621at2759"/>
<dbReference type="Proteomes" id="UP000305948">
    <property type="component" value="Unassembled WGS sequence"/>
</dbReference>
<evidence type="ECO:0000256" key="1">
    <source>
        <dbReference type="SAM" id="MobiDB-lite"/>
    </source>
</evidence>
<keyword evidence="3" id="KW-1185">Reference proteome</keyword>
<feature type="region of interest" description="Disordered" evidence="1">
    <location>
        <begin position="97"/>
        <end position="117"/>
    </location>
</feature>
<feature type="region of interest" description="Disordered" evidence="1">
    <location>
        <begin position="1"/>
        <end position="34"/>
    </location>
</feature>
<accession>A0A5C3MZM0</accession>
<proteinExistence type="predicted"/>